<dbReference type="InterPro" id="IPR043128">
    <property type="entry name" value="Rev_trsase/Diguanyl_cyclase"/>
</dbReference>
<dbReference type="Pfam" id="PF08447">
    <property type="entry name" value="PAS_3"/>
    <property type="match status" value="1"/>
</dbReference>
<organism evidence="4 5">
    <name type="scientific">Virgibacillus tibetensis</name>
    <dbReference type="NCBI Taxonomy" id="3042313"/>
    <lineage>
        <taxon>Bacteria</taxon>
        <taxon>Bacillati</taxon>
        <taxon>Bacillota</taxon>
        <taxon>Bacilli</taxon>
        <taxon>Bacillales</taxon>
        <taxon>Bacillaceae</taxon>
        <taxon>Virgibacillus</taxon>
    </lineage>
</organism>
<dbReference type="InterPro" id="IPR000014">
    <property type="entry name" value="PAS"/>
</dbReference>
<name>A0ABU6KFS1_9BACI</name>
<evidence type="ECO:0000259" key="2">
    <source>
        <dbReference type="PROSITE" id="PS50113"/>
    </source>
</evidence>
<dbReference type="Pfam" id="PF08448">
    <property type="entry name" value="PAS_4"/>
    <property type="match status" value="1"/>
</dbReference>
<keyword evidence="5" id="KW-1185">Reference proteome</keyword>
<dbReference type="SMART" id="SM00086">
    <property type="entry name" value="PAC"/>
    <property type="match status" value="3"/>
</dbReference>
<dbReference type="InterPro" id="IPR013656">
    <property type="entry name" value="PAS_4"/>
</dbReference>
<sequence length="553" mass="62591">MNYENVVTSQRVLMEGIQNMLFVIKVDSNFTYEFLNRAAMEGTGLNQDVLGKPIDEVYPDAPATFLYEQYRKAVSSRKVTTYEDSYMSPKGFLSFSETTLTPLFDNKENCTHIVAVVKDITNEKWAESEIKKSKDILLENKQKYQSLYDYNLDAIITIDLNGNITATNLAAESISQFSSAEVTGTSFKSYVIPEHIELVNERFQLAAGGTSQQLRMAITNKSGNKMNIIAKFTPIITNNKVTGIYGIYKDITEQENTLRQLKESEELFRIIAENASDLITLLDKRGQIIYVSPSYKDILGFDNEEYENKHFLHNVYKDDQEMINDGISTAVKDRKPCKLKFRQLNNAGDWIWSELTGTPVYDELNNFNHMVVLTRDITFQKEYEARLRYVAMHDALTGLPNRRFFNEQITKAVDSFNDKKDGLAVLMIDIDYFKTINDTFGHDIGDLVIEEFGKRISGCIRDDDMAARLGGDEFVILLHGVGAKVNATSIAEKVFTCMRDVWNFGGTALEVTTSIGIAVAPLEGTTELQLLKNADLALYEAKESGRNKYKIKG</sequence>
<dbReference type="RefSeq" id="WP_327607731.1">
    <property type="nucleotide sequence ID" value="NZ_JARZFX010000005.1"/>
</dbReference>
<feature type="domain" description="GGDEF" evidence="3">
    <location>
        <begin position="421"/>
        <end position="553"/>
    </location>
</feature>
<feature type="domain" description="PAS" evidence="1">
    <location>
        <begin position="264"/>
        <end position="334"/>
    </location>
</feature>
<dbReference type="PROSITE" id="PS50112">
    <property type="entry name" value="PAS"/>
    <property type="match status" value="2"/>
</dbReference>
<dbReference type="Gene3D" id="3.30.70.270">
    <property type="match status" value="1"/>
</dbReference>
<dbReference type="CDD" id="cd00130">
    <property type="entry name" value="PAS"/>
    <property type="match status" value="3"/>
</dbReference>
<comment type="caution">
    <text evidence="4">The sequence shown here is derived from an EMBL/GenBank/DDBJ whole genome shotgun (WGS) entry which is preliminary data.</text>
</comment>
<feature type="domain" description="PAC" evidence="2">
    <location>
        <begin position="337"/>
        <end position="389"/>
    </location>
</feature>
<dbReference type="InterPro" id="IPR035965">
    <property type="entry name" value="PAS-like_dom_sf"/>
</dbReference>
<evidence type="ECO:0000259" key="3">
    <source>
        <dbReference type="PROSITE" id="PS50887"/>
    </source>
</evidence>
<dbReference type="InterPro" id="IPR001610">
    <property type="entry name" value="PAC"/>
</dbReference>
<gene>
    <name evidence="4" type="ORF">QGM71_11725</name>
</gene>
<reference evidence="4 5" key="1">
    <citation type="journal article" date="2024" name="Int. J. Syst. Evol. Microbiol.">
        <title>Virgibacillus tibetensis sp. nov., isolated from salt lake on the Tibetan Plateau of China.</title>
        <authorList>
            <person name="Phurbu D."/>
            <person name="Liu Z.-X."/>
            <person name="Wang R."/>
            <person name="Zheng Y.-Y."/>
            <person name="Liu H.-C."/>
            <person name="Zhou Y.-G."/>
            <person name="Yu Y.-J."/>
            <person name="Li A.-H."/>
        </authorList>
    </citation>
    <scope>NUCLEOTIDE SEQUENCE [LARGE SCALE GENOMIC DNA]</scope>
    <source>
        <strain evidence="4 5">C22-A2</strain>
    </source>
</reference>
<protein>
    <submittedName>
        <fullName evidence="4">PAS domain S-box protein</fullName>
    </submittedName>
</protein>
<dbReference type="InterPro" id="IPR000700">
    <property type="entry name" value="PAS-assoc_C"/>
</dbReference>
<dbReference type="SMART" id="SM00267">
    <property type="entry name" value="GGDEF"/>
    <property type="match status" value="1"/>
</dbReference>
<feature type="domain" description="PAC" evidence="2">
    <location>
        <begin position="212"/>
        <end position="263"/>
    </location>
</feature>
<dbReference type="PANTHER" id="PTHR44757:SF2">
    <property type="entry name" value="BIOFILM ARCHITECTURE MAINTENANCE PROTEIN MBAA"/>
    <property type="match status" value="1"/>
</dbReference>
<dbReference type="Proteomes" id="UP001335737">
    <property type="component" value="Unassembled WGS sequence"/>
</dbReference>
<dbReference type="InterPro" id="IPR029787">
    <property type="entry name" value="Nucleotide_cyclase"/>
</dbReference>
<evidence type="ECO:0000259" key="1">
    <source>
        <dbReference type="PROSITE" id="PS50112"/>
    </source>
</evidence>
<dbReference type="SUPFAM" id="SSF55785">
    <property type="entry name" value="PYP-like sensor domain (PAS domain)"/>
    <property type="match status" value="3"/>
</dbReference>
<dbReference type="Gene3D" id="3.30.450.20">
    <property type="entry name" value="PAS domain"/>
    <property type="match status" value="3"/>
</dbReference>
<dbReference type="NCBIfam" id="TIGR00254">
    <property type="entry name" value="GGDEF"/>
    <property type="match status" value="1"/>
</dbReference>
<dbReference type="InterPro" id="IPR013655">
    <property type="entry name" value="PAS_fold_3"/>
</dbReference>
<dbReference type="EMBL" id="JARZFX010000005">
    <property type="protein sequence ID" value="MEC5424162.1"/>
    <property type="molecule type" value="Genomic_DNA"/>
</dbReference>
<proteinExistence type="predicted"/>
<evidence type="ECO:0000313" key="4">
    <source>
        <dbReference type="EMBL" id="MEC5424162.1"/>
    </source>
</evidence>
<accession>A0ABU6KFS1</accession>
<dbReference type="Pfam" id="PF00990">
    <property type="entry name" value="GGDEF"/>
    <property type="match status" value="1"/>
</dbReference>
<dbReference type="NCBIfam" id="TIGR00229">
    <property type="entry name" value="sensory_box"/>
    <property type="match status" value="3"/>
</dbReference>
<feature type="domain" description="PAS" evidence="1">
    <location>
        <begin position="140"/>
        <end position="210"/>
    </location>
</feature>
<dbReference type="Pfam" id="PF13426">
    <property type="entry name" value="PAS_9"/>
    <property type="match status" value="1"/>
</dbReference>
<dbReference type="SMART" id="SM00091">
    <property type="entry name" value="PAS"/>
    <property type="match status" value="3"/>
</dbReference>
<dbReference type="InterPro" id="IPR000160">
    <property type="entry name" value="GGDEF_dom"/>
</dbReference>
<feature type="domain" description="PAC" evidence="2">
    <location>
        <begin position="80"/>
        <end position="132"/>
    </location>
</feature>
<dbReference type="PANTHER" id="PTHR44757">
    <property type="entry name" value="DIGUANYLATE CYCLASE DGCP"/>
    <property type="match status" value="1"/>
</dbReference>
<dbReference type="CDD" id="cd01949">
    <property type="entry name" value="GGDEF"/>
    <property type="match status" value="1"/>
</dbReference>
<dbReference type="InterPro" id="IPR052155">
    <property type="entry name" value="Biofilm_reg_signaling"/>
</dbReference>
<evidence type="ECO:0000313" key="5">
    <source>
        <dbReference type="Proteomes" id="UP001335737"/>
    </source>
</evidence>
<dbReference type="PROSITE" id="PS50887">
    <property type="entry name" value="GGDEF"/>
    <property type="match status" value="1"/>
</dbReference>
<dbReference type="SUPFAM" id="SSF55073">
    <property type="entry name" value="Nucleotide cyclase"/>
    <property type="match status" value="1"/>
</dbReference>
<dbReference type="PROSITE" id="PS50113">
    <property type="entry name" value="PAC"/>
    <property type="match status" value="3"/>
</dbReference>